<evidence type="ECO:0000313" key="3">
    <source>
        <dbReference type="Proteomes" id="UP000183561"/>
    </source>
</evidence>
<dbReference type="RefSeq" id="WP_072944681.1">
    <property type="nucleotide sequence ID" value="NZ_CP070609.1"/>
</dbReference>
<gene>
    <name evidence="2" type="ORF">SAMN04490239_3887</name>
</gene>
<dbReference type="OrthoDB" id="9801997at2"/>
<dbReference type="Pfam" id="PF02627">
    <property type="entry name" value="CMD"/>
    <property type="match status" value="1"/>
</dbReference>
<keyword evidence="2" id="KW-0560">Oxidoreductase</keyword>
<sequence length="152" mass="17024">MTTTERKTRVDLARKAPAVYKAMIALDAAARQGLDPELVELVLTRCSQINHCAWCIDMHTADARKIGISEQKLFLLGAWEEMHGLYTDKERAALALAESITVLTDGFVPDSVYEEAAEHFDETELAQLISLVLTINAWNRIAVSTRKIPRVR</sequence>
<dbReference type="InterPro" id="IPR003779">
    <property type="entry name" value="CMD-like"/>
</dbReference>
<dbReference type="AlphaFoldDB" id="A0A1H4S2G2"/>
<feature type="domain" description="Carboxymuconolactone decarboxylase-like" evidence="1">
    <location>
        <begin position="17"/>
        <end position="98"/>
    </location>
</feature>
<dbReference type="EMBL" id="FNSV01000005">
    <property type="protein sequence ID" value="SEC38343.1"/>
    <property type="molecule type" value="Genomic_DNA"/>
</dbReference>
<evidence type="ECO:0000259" key="1">
    <source>
        <dbReference type="Pfam" id="PF02627"/>
    </source>
</evidence>
<keyword evidence="2" id="KW-0575">Peroxidase</keyword>
<dbReference type="SUPFAM" id="SSF69118">
    <property type="entry name" value="AhpD-like"/>
    <property type="match status" value="1"/>
</dbReference>
<dbReference type="PANTHER" id="PTHR34846:SF10">
    <property type="entry name" value="CYTOPLASMIC PROTEIN"/>
    <property type="match status" value="1"/>
</dbReference>
<proteinExistence type="predicted"/>
<keyword evidence="3" id="KW-1185">Reference proteome</keyword>
<dbReference type="NCBIfam" id="TIGR00778">
    <property type="entry name" value="ahpD_dom"/>
    <property type="match status" value="1"/>
</dbReference>
<accession>A0A1H4S2G2</accession>
<dbReference type="Gene3D" id="1.20.1290.10">
    <property type="entry name" value="AhpD-like"/>
    <property type="match status" value="1"/>
</dbReference>
<protein>
    <submittedName>
        <fullName evidence="2">Alkylhydroperoxidase AhpD family core domain-containing protein</fullName>
    </submittedName>
</protein>
<dbReference type="GO" id="GO:0051920">
    <property type="term" value="F:peroxiredoxin activity"/>
    <property type="evidence" value="ECO:0007669"/>
    <property type="project" value="InterPro"/>
</dbReference>
<evidence type="ECO:0000313" key="2">
    <source>
        <dbReference type="EMBL" id="SEC38343.1"/>
    </source>
</evidence>
<organism evidence="2 3">
    <name type="scientific">Rhodococcus koreensis</name>
    <dbReference type="NCBI Taxonomy" id="99653"/>
    <lineage>
        <taxon>Bacteria</taxon>
        <taxon>Bacillati</taxon>
        <taxon>Actinomycetota</taxon>
        <taxon>Actinomycetes</taxon>
        <taxon>Mycobacteriales</taxon>
        <taxon>Nocardiaceae</taxon>
        <taxon>Rhodococcus</taxon>
    </lineage>
</organism>
<name>A0A1H4S2G2_9NOCA</name>
<dbReference type="Proteomes" id="UP000183561">
    <property type="component" value="Unassembled WGS sequence"/>
</dbReference>
<dbReference type="InterPro" id="IPR004675">
    <property type="entry name" value="AhpD_core"/>
</dbReference>
<dbReference type="InterPro" id="IPR029032">
    <property type="entry name" value="AhpD-like"/>
</dbReference>
<reference evidence="3" key="1">
    <citation type="submission" date="2016-10" db="EMBL/GenBank/DDBJ databases">
        <authorList>
            <person name="Varghese N."/>
            <person name="Submissions S."/>
        </authorList>
    </citation>
    <scope>NUCLEOTIDE SEQUENCE [LARGE SCALE GENOMIC DNA]</scope>
    <source>
        <strain evidence="3">DSM 44498</strain>
    </source>
</reference>
<dbReference type="PANTHER" id="PTHR34846">
    <property type="entry name" value="4-CARBOXYMUCONOLACTONE DECARBOXYLASE FAMILY PROTEIN (AFU_ORTHOLOGUE AFUA_6G11590)"/>
    <property type="match status" value="1"/>
</dbReference>